<evidence type="ECO:0000259" key="3">
    <source>
        <dbReference type="Pfam" id="PF08279"/>
    </source>
</evidence>
<feature type="binding site" evidence="1">
    <location>
        <position position="80"/>
    </location>
    <ligand>
        <name>Ni(2+)</name>
        <dbReference type="ChEBI" id="CHEBI:49786"/>
    </ligand>
</feature>
<evidence type="ECO:0000313" key="4">
    <source>
        <dbReference type="EMBL" id="STY45569.1"/>
    </source>
</evidence>
<dbReference type="InterPro" id="IPR036388">
    <property type="entry name" value="WH-like_DNA-bd_sf"/>
</dbReference>
<dbReference type="InterPro" id="IPR026043">
    <property type="entry name" value="NadR"/>
</dbReference>
<keyword evidence="1" id="KW-0533">Nickel</keyword>
<feature type="binding site" evidence="1">
    <location>
        <position position="149"/>
    </location>
    <ligand>
        <name>Ni(2+)</name>
        <dbReference type="ChEBI" id="CHEBI:49786"/>
    </ligand>
</feature>
<dbReference type="EMBL" id="UGPG01000001">
    <property type="protein sequence ID" value="STY45569.1"/>
    <property type="molecule type" value="Genomic_DNA"/>
</dbReference>
<organism evidence="4 5">
    <name type="scientific">Listeria grayi</name>
    <name type="common">Listeria murrayi</name>
    <dbReference type="NCBI Taxonomy" id="1641"/>
    <lineage>
        <taxon>Bacteria</taxon>
        <taxon>Bacillati</taxon>
        <taxon>Bacillota</taxon>
        <taxon>Bacilli</taxon>
        <taxon>Bacillales</taxon>
        <taxon>Listeriaceae</taxon>
        <taxon>Listeria</taxon>
    </lineage>
</organism>
<reference evidence="4 5" key="1">
    <citation type="submission" date="2018-06" db="EMBL/GenBank/DDBJ databases">
        <authorList>
            <consortium name="Pathogen Informatics"/>
            <person name="Doyle S."/>
        </authorList>
    </citation>
    <scope>NUCLEOTIDE SEQUENCE [LARGE SCALE GENOMIC DNA]</scope>
    <source>
        <strain evidence="5">NCTC 10815</strain>
    </source>
</reference>
<keyword evidence="1" id="KW-0479">Metal-binding</keyword>
<dbReference type="Gene3D" id="1.10.10.10">
    <property type="entry name" value="Winged helix-like DNA-binding domain superfamily/Winged helix DNA-binding domain"/>
    <property type="match status" value="1"/>
</dbReference>
<accession>A0A378MGT2</accession>
<dbReference type="RefSeq" id="WP_115346378.1">
    <property type="nucleotide sequence ID" value="NZ_JAASVE010000004.1"/>
</dbReference>
<dbReference type="PANTHER" id="PTHR40068:SF1">
    <property type="entry name" value="TRANSCRIPTION REPRESSOR NIAR-RELATED"/>
    <property type="match status" value="1"/>
</dbReference>
<dbReference type="AlphaFoldDB" id="A0A378MGT2"/>
<dbReference type="GO" id="GO:0046872">
    <property type="term" value="F:metal ion binding"/>
    <property type="evidence" value="ECO:0007669"/>
    <property type="project" value="UniProtKB-KW"/>
</dbReference>
<feature type="binding site" evidence="1">
    <location>
        <position position="88"/>
    </location>
    <ligand>
        <name>Ni(2+)</name>
        <dbReference type="ChEBI" id="CHEBI:49786"/>
    </ligand>
</feature>
<dbReference type="PANTHER" id="PTHR40068">
    <property type="entry name" value="TRANSCRIPTION REPRESSOR NIAR-RELATED"/>
    <property type="match status" value="1"/>
</dbReference>
<dbReference type="Pfam" id="PF08279">
    <property type="entry name" value="HTH_11"/>
    <property type="match status" value="1"/>
</dbReference>
<feature type="domain" description="Helix-turn-helix type 11" evidence="3">
    <location>
        <begin position="9"/>
        <end position="61"/>
    </location>
</feature>
<gene>
    <name evidence="4" type="primary">nadR</name>
    <name evidence="4" type="ORF">NCTC10815_02950</name>
</gene>
<dbReference type="InterPro" id="IPR013196">
    <property type="entry name" value="HTH_11"/>
</dbReference>
<dbReference type="InterPro" id="IPR035922">
    <property type="entry name" value="3H_dom_sf"/>
</dbReference>
<proteinExistence type="predicted"/>
<evidence type="ECO:0000256" key="1">
    <source>
        <dbReference type="PIRSR" id="PIRSR037847-1"/>
    </source>
</evidence>
<feature type="domain" description="3H" evidence="2">
    <location>
        <begin position="76"/>
        <end position="172"/>
    </location>
</feature>
<sequence length="173" mass="19183">MEKLLGEKRRHYILEQLKTANTPVSGSELAKTANVSRQVIVQDISLLKAKDEPITATPQGYVYVRPETDNRIRKIIAVNHTKAETEQELTLLVDCGITVVDVTVEHPIYGEITAALHVKNRFDVDKFIQKVRTTNASLLAELTGSVHLHTIEADTEEQISKGIAALDKAGFLI</sequence>
<dbReference type="InterPro" id="IPR004173">
    <property type="entry name" value="3H_domain"/>
</dbReference>
<evidence type="ECO:0000313" key="5">
    <source>
        <dbReference type="Proteomes" id="UP000254879"/>
    </source>
</evidence>
<dbReference type="Pfam" id="PF02829">
    <property type="entry name" value="3H"/>
    <property type="match status" value="1"/>
</dbReference>
<evidence type="ECO:0000259" key="2">
    <source>
        <dbReference type="Pfam" id="PF02829"/>
    </source>
</evidence>
<feature type="binding site" evidence="1">
    <location>
        <position position="147"/>
    </location>
    <ligand>
        <name>Ni(2+)</name>
        <dbReference type="ChEBI" id="CHEBI:49786"/>
    </ligand>
</feature>
<dbReference type="SUPFAM" id="SSF46785">
    <property type="entry name" value="Winged helix' DNA-binding domain"/>
    <property type="match status" value="1"/>
</dbReference>
<dbReference type="Proteomes" id="UP000254879">
    <property type="component" value="Unassembled WGS sequence"/>
</dbReference>
<dbReference type="SUPFAM" id="SSF75500">
    <property type="entry name" value="Putative transcriptional regulator TM1602, C-terminal domain"/>
    <property type="match status" value="1"/>
</dbReference>
<protein>
    <submittedName>
        <fullName evidence="4">Predicted small molecule binding protein (Contains 3H domain)</fullName>
    </submittedName>
</protein>
<name>A0A378MGT2_LISGR</name>
<dbReference type="PIRSF" id="PIRSF037847">
    <property type="entry name" value="NiaR"/>
    <property type="match status" value="1"/>
</dbReference>
<dbReference type="InterPro" id="IPR036390">
    <property type="entry name" value="WH_DNA-bd_sf"/>
</dbReference>
<dbReference type="Gene3D" id="3.30.1340.20">
    <property type="entry name" value="3H domain"/>
    <property type="match status" value="1"/>
</dbReference>